<sequence length="165" mass="18463">MWNFRSLDYSVFLASGALGSLLYEGFPSVSTMNENGRDEADDDSASHRPSQQPWSPAVSSFSLLSLPQPFSLSHSCLFPFNRRRCRRVAAVPSPPLSARRFWWVASMRYCASFPFEAMVVLVIAGEGVNLNAIEEELNKQCQSLPRGEFAGRRVKKQRIGVICTI</sequence>
<accession>A0ABU6Y5M3</accession>
<evidence type="ECO:0000256" key="1">
    <source>
        <dbReference type="SAM" id="MobiDB-lite"/>
    </source>
</evidence>
<dbReference type="EMBL" id="JASCZI010241665">
    <property type="protein sequence ID" value="MED6204018.1"/>
    <property type="molecule type" value="Genomic_DNA"/>
</dbReference>
<evidence type="ECO:0000313" key="3">
    <source>
        <dbReference type="Proteomes" id="UP001341840"/>
    </source>
</evidence>
<reference evidence="2 3" key="1">
    <citation type="journal article" date="2023" name="Plants (Basel)">
        <title>Bridging the Gap: Combining Genomics and Transcriptomics Approaches to Understand Stylosanthes scabra, an Orphan Legume from the Brazilian Caatinga.</title>
        <authorList>
            <person name="Ferreira-Neto J.R.C."/>
            <person name="da Silva M.D."/>
            <person name="Binneck E."/>
            <person name="de Melo N.F."/>
            <person name="da Silva R.H."/>
            <person name="de Melo A.L.T.M."/>
            <person name="Pandolfi V."/>
            <person name="Bustamante F.O."/>
            <person name="Brasileiro-Vidal A.C."/>
            <person name="Benko-Iseppon A.M."/>
        </authorList>
    </citation>
    <scope>NUCLEOTIDE SEQUENCE [LARGE SCALE GENOMIC DNA]</scope>
    <source>
        <tissue evidence="2">Leaves</tissue>
    </source>
</reference>
<organism evidence="2 3">
    <name type="scientific">Stylosanthes scabra</name>
    <dbReference type="NCBI Taxonomy" id="79078"/>
    <lineage>
        <taxon>Eukaryota</taxon>
        <taxon>Viridiplantae</taxon>
        <taxon>Streptophyta</taxon>
        <taxon>Embryophyta</taxon>
        <taxon>Tracheophyta</taxon>
        <taxon>Spermatophyta</taxon>
        <taxon>Magnoliopsida</taxon>
        <taxon>eudicotyledons</taxon>
        <taxon>Gunneridae</taxon>
        <taxon>Pentapetalae</taxon>
        <taxon>rosids</taxon>
        <taxon>fabids</taxon>
        <taxon>Fabales</taxon>
        <taxon>Fabaceae</taxon>
        <taxon>Papilionoideae</taxon>
        <taxon>50 kb inversion clade</taxon>
        <taxon>dalbergioids sensu lato</taxon>
        <taxon>Dalbergieae</taxon>
        <taxon>Pterocarpus clade</taxon>
        <taxon>Stylosanthes</taxon>
    </lineage>
</organism>
<gene>
    <name evidence="2" type="ORF">PIB30_005023</name>
</gene>
<keyword evidence="3" id="KW-1185">Reference proteome</keyword>
<dbReference type="Proteomes" id="UP001341840">
    <property type="component" value="Unassembled WGS sequence"/>
</dbReference>
<evidence type="ECO:0000313" key="2">
    <source>
        <dbReference type="EMBL" id="MED6204018.1"/>
    </source>
</evidence>
<feature type="region of interest" description="Disordered" evidence="1">
    <location>
        <begin position="33"/>
        <end position="54"/>
    </location>
</feature>
<protein>
    <submittedName>
        <fullName evidence="2">Uncharacterized protein</fullName>
    </submittedName>
</protein>
<comment type="caution">
    <text evidence="2">The sequence shown here is derived from an EMBL/GenBank/DDBJ whole genome shotgun (WGS) entry which is preliminary data.</text>
</comment>
<proteinExistence type="predicted"/>
<name>A0ABU6Y5M3_9FABA</name>